<reference evidence="1 2" key="1">
    <citation type="submission" date="2015-05" db="EMBL/GenBank/DDBJ databases">
        <title>Whole genome sequence of Bacillus thuringiensis serovar tolworthi Pasteur Institute Standard strain.</title>
        <authorList>
            <person name="Kanda K."/>
            <person name="Nakashima K."/>
            <person name="Nagano Y."/>
        </authorList>
    </citation>
    <scope>NUCLEOTIDE SEQUENCE [LARGE SCALE GENOMIC DNA]</scope>
    <source>
        <strain evidence="1 2">Pasteur Institute Standard strain</strain>
    </source>
</reference>
<gene>
    <name evidence="1" type="ORF">KNN_02085</name>
</gene>
<organism evidence="1 2">
    <name type="scientific">Bacillus thuringiensis subsp. tolworthi</name>
    <dbReference type="NCBI Taxonomy" id="1442"/>
    <lineage>
        <taxon>Bacteria</taxon>
        <taxon>Bacillati</taxon>
        <taxon>Bacillota</taxon>
        <taxon>Bacilli</taxon>
        <taxon>Bacillales</taxon>
        <taxon>Bacillaceae</taxon>
        <taxon>Bacillus</taxon>
        <taxon>Bacillus cereus group</taxon>
    </lineage>
</organism>
<name>A0A9W4ET83_BACTO</name>
<dbReference type="Proteomes" id="UP000055316">
    <property type="component" value="Chromosome"/>
</dbReference>
<dbReference type="AlphaFoldDB" id="A0A9W4ET83"/>
<protein>
    <submittedName>
        <fullName evidence="1">Uncharacterized protein</fullName>
    </submittedName>
</protein>
<evidence type="ECO:0000313" key="2">
    <source>
        <dbReference type="Proteomes" id="UP000055316"/>
    </source>
</evidence>
<evidence type="ECO:0000313" key="1">
    <source>
        <dbReference type="EMBL" id="BAR82931.1"/>
    </source>
</evidence>
<sequence length="51" mass="5531">MKKIALIAFSFAFLSFVGIGLLENASKQQAMTLNYTASEPGGFISTPEKYV</sequence>
<dbReference type="EMBL" id="AP014864">
    <property type="protein sequence ID" value="BAR82931.1"/>
    <property type="molecule type" value="Genomic_DNA"/>
</dbReference>
<proteinExistence type="predicted"/>
<accession>A0A9W4ET83</accession>
<dbReference type="RefSeq" id="WP_153602161.1">
    <property type="nucleotide sequence ID" value="NZ_AP014864.1"/>
</dbReference>